<dbReference type="PANTHER" id="PTHR43664:SF1">
    <property type="entry name" value="BETA-METHYLMALYL-COA DEHYDRATASE"/>
    <property type="match status" value="1"/>
</dbReference>
<dbReference type="EMBL" id="VLLA01000010">
    <property type="protein sequence ID" value="TWI68452.1"/>
    <property type="molecule type" value="Genomic_DNA"/>
</dbReference>
<dbReference type="RefSeq" id="WP_018642527.1">
    <property type="nucleotide sequence ID" value="NZ_VLLA01000010.1"/>
</dbReference>
<dbReference type="InterPro" id="IPR002539">
    <property type="entry name" value="MaoC-like_dom"/>
</dbReference>
<dbReference type="InterPro" id="IPR052342">
    <property type="entry name" value="MCH/BMMD"/>
</dbReference>
<dbReference type="Proteomes" id="UP000316291">
    <property type="component" value="Unassembled WGS sequence"/>
</dbReference>
<gene>
    <name evidence="2" type="ORF">IQ16_04296</name>
</gene>
<sequence>MTMVQVSREAARQIPAEGLYLDDLQAGQRFTTGTYRLDEAQIKAFAVQFDPQPFHTDEHAAERTFFKGLVASGWHTAAITMRLNVESGPPLAGGFVGAGGEVSWAAPVRPGDVLHVESEVVEVTPSRTRRDRGTIVLLSRTINQRGDVVLVQKARLVVLRKAAA</sequence>
<dbReference type="Gene3D" id="3.10.129.10">
    <property type="entry name" value="Hotdog Thioesterase"/>
    <property type="match status" value="1"/>
</dbReference>
<evidence type="ECO:0000313" key="3">
    <source>
        <dbReference type="Proteomes" id="UP000316291"/>
    </source>
</evidence>
<organism evidence="2 3">
    <name type="scientific">Bradyrhizobium huanghuaihaiense</name>
    <dbReference type="NCBI Taxonomy" id="990078"/>
    <lineage>
        <taxon>Bacteria</taxon>
        <taxon>Pseudomonadati</taxon>
        <taxon>Pseudomonadota</taxon>
        <taxon>Alphaproteobacteria</taxon>
        <taxon>Hyphomicrobiales</taxon>
        <taxon>Nitrobacteraceae</taxon>
        <taxon>Bradyrhizobium</taxon>
    </lineage>
</organism>
<dbReference type="PANTHER" id="PTHR43664">
    <property type="entry name" value="MONOAMINE OXIDASE-RELATED"/>
    <property type="match status" value="1"/>
</dbReference>
<dbReference type="SUPFAM" id="SSF54637">
    <property type="entry name" value="Thioesterase/thiol ester dehydrase-isomerase"/>
    <property type="match status" value="1"/>
</dbReference>
<dbReference type="CDD" id="cd03454">
    <property type="entry name" value="YdeM"/>
    <property type="match status" value="1"/>
</dbReference>
<dbReference type="AlphaFoldDB" id="A0A562RH86"/>
<proteinExistence type="predicted"/>
<comment type="caution">
    <text evidence="2">The sequence shown here is derived from an EMBL/GenBank/DDBJ whole genome shotgun (WGS) entry which is preliminary data.</text>
</comment>
<dbReference type="InterPro" id="IPR029069">
    <property type="entry name" value="HotDog_dom_sf"/>
</dbReference>
<dbReference type="Pfam" id="PF01575">
    <property type="entry name" value="MaoC_dehydratas"/>
    <property type="match status" value="1"/>
</dbReference>
<feature type="domain" description="MaoC-like" evidence="1">
    <location>
        <begin position="29"/>
        <end position="129"/>
    </location>
</feature>
<evidence type="ECO:0000259" key="1">
    <source>
        <dbReference type="Pfam" id="PF01575"/>
    </source>
</evidence>
<reference evidence="2 3" key="1">
    <citation type="journal article" date="2015" name="Stand. Genomic Sci.">
        <title>Genomic Encyclopedia of Bacterial and Archaeal Type Strains, Phase III: the genomes of soil and plant-associated and newly described type strains.</title>
        <authorList>
            <person name="Whitman W.B."/>
            <person name="Woyke T."/>
            <person name="Klenk H.P."/>
            <person name="Zhou Y."/>
            <person name="Lilburn T.G."/>
            <person name="Beck B.J."/>
            <person name="De Vos P."/>
            <person name="Vandamme P."/>
            <person name="Eisen J.A."/>
            <person name="Garrity G."/>
            <person name="Hugenholtz P."/>
            <person name="Kyrpides N.C."/>
        </authorList>
    </citation>
    <scope>NUCLEOTIDE SEQUENCE [LARGE SCALE GENOMIC DNA]</scope>
    <source>
        <strain evidence="2 3">CGMCC 1.10948</strain>
    </source>
</reference>
<evidence type="ECO:0000313" key="2">
    <source>
        <dbReference type="EMBL" id="TWI68452.1"/>
    </source>
</evidence>
<protein>
    <submittedName>
        <fullName evidence="2">Acyl dehydratase</fullName>
    </submittedName>
</protein>
<name>A0A562RH86_9BRAD</name>
<keyword evidence="3" id="KW-1185">Reference proteome</keyword>
<accession>A0A562RH86</accession>